<feature type="signal peptide" evidence="1">
    <location>
        <begin position="1"/>
        <end position="15"/>
    </location>
</feature>
<dbReference type="RefSeq" id="XP_035450813.2">
    <property type="nucleotide sequence ID" value="XM_035594920.2"/>
</dbReference>
<proteinExistence type="predicted"/>
<evidence type="ECO:0000313" key="3">
    <source>
        <dbReference type="RefSeq" id="XP_035450813.2"/>
    </source>
</evidence>
<dbReference type="GeneID" id="118276576"/>
<evidence type="ECO:0000256" key="1">
    <source>
        <dbReference type="SAM" id="SignalP"/>
    </source>
</evidence>
<protein>
    <submittedName>
        <fullName evidence="3">Spherulin-2A-like</fullName>
    </submittedName>
</protein>
<reference evidence="3" key="1">
    <citation type="submission" date="2025-08" db="UniProtKB">
        <authorList>
            <consortium name="RefSeq"/>
        </authorList>
    </citation>
    <scope>IDENTIFICATION</scope>
    <source>
        <tissue evidence="3">Whole larval tissue</tissue>
    </source>
</reference>
<gene>
    <name evidence="3" type="primary">LOC118276576</name>
</gene>
<dbReference type="Proteomes" id="UP000829999">
    <property type="component" value="Chromosome 17"/>
</dbReference>
<dbReference type="OrthoDB" id="7405779at2759"/>
<keyword evidence="1" id="KW-0732">Signal</keyword>
<name>A0A9R0DFB6_SPOFR</name>
<dbReference type="AlphaFoldDB" id="A0A9R0DFB6"/>
<accession>A0A9R0DFB6</accession>
<keyword evidence="2" id="KW-1185">Reference proteome</keyword>
<dbReference type="CDD" id="cd20235">
    <property type="entry name" value="PFM_spherulin-2a-like"/>
    <property type="match status" value="1"/>
</dbReference>
<evidence type="ECO:0000313" key="2">
    <source>
        <dbReference type="Proteomes" id="UP000829999"/>
    </source>
</evidence>
<organism evidence="2 3">
    <name type="scientific">Spodoptera frugiperda</name>
    <name type="common">Fall armyworm</name>
    <dbReference type="NCBI Taxonomy" id="7108"/>
    <lineage>
        <taxon>Eukaryota</taxon>
        <taxon>Metazoa</taxon>
        <taxon>Ecdysozoa</taxon>
        <taxon>Arthropoda</taxon>
        <taxon>Hexapoda</taxon>
        <taxon>Insecta</taxon>
        <taxon>Pterygota</taxon>
        <taxon>Neoptera</taxon>
        <taxon>Endopterygota</taxon>
        <taxon>Lepidoptera</taxon>
        <taxon>Glossata</taxon>
        <taxon>Ditrysia</taxon>
        <taxon>Noctuoidea</taxon>
        <taxon>Noctuidae</taxon>
        <taxon>Amphipyrinae</taxon>
        <taxon>Spodoptera</taxon>
    </lineage>
</organism>
<sequence>MLVLVLVLIPIIVEGRIEVDITVKSNGTDVTVNASYSGSDDRLVTDEHLNLFDVTKTKLNRGMRIELGKVPDDIFIRNPTPYGDLFTKFDWEQMKRKLTIVNAKIIDIVNQDIVLDTHEHINNTTNIVTAKRSMYKVMDNSISSTWSKTGLPADNAQTTFILNFEGGKAKVVKKWRNESTQNFKIPVGITNKGLITIVPKQTAVTKLIVSNTIILIQIIYKAELSGNVIGNYAELYGKYHYWAPAVKNILKAAKVKNEIFTTKVVELRCYTRPRLAVFDKTTGSTVEAKRKRPRMKIIRNNNETRIFYTKTKKQKKIKKNPQISI</sequence>
<feature type="chain" id="PRO_5040281143" evidence="1">
    <location>
        <begin position="16"/>
        <end position="325"/>
    </location>
</feature>